<sequence length="272" mass="28587">MLPLRPTAVAGIFYPDAPTALARAVDDLLAEAPGSDAPAPKALIAPHAGYVYSGPTAAAAYARLAPGRDTIERVVLLGPSHRVPFRGLALTEAQGYASPLGPVAIDHAWADRLRALPYAGTLEDAHLPEHALEVHLPFLHRMLTRFTLVPVVCGQVSVAQMAAALAELWGGPETLIVVSSDLSHYLPYDQARALDDATAQTIEALDAEALGPREACGHIPVAGLLALARAHGGRLERLDLRSSGDTAGSRERVVGYGAWALAPLSLSPQPRP</sequence>
<dbReference type="Pfam" id="PF01875">
    <property type="entry name" value="Memo"/>
    <property type="match status" value="1"/>
</dbReference>
<protein>
    <recommendedName>
        <fullName evidence="2">MEMO1 family protein RSPPHO_02915</fullName>
    </recommendedName>
</protein>
<organism evidence="3 4">
    <name type="scientific">Pararhodospirillum photometricum DSM 122</name>
    <dbReference type="NCBI Taxonomy" id="1150469"/>
    <lineage>
        <taxon>Bacteria</taxon>
        <taxon>Pseudomonadati</taxon>
        <taxon>Pseudomonadota</taxon>
        <taxon>Alphaproteobacteria</taxon>
        <taxon>Rhodospirillales</taxon>
        <taxon>Rhodospirillaceae</taxon>
        <taxon>Pararhodospirillum</taxon>
    </lineage>
</organism>
<evidence type="ECO:0000313" key="4">
    <source>
        <dbReference type="Proteomes" id="UP000033220"/>
    </source>
</evidence>
<dbReference type="InterPro" id="IPR002737">
    <property type="entry name" value="MEMO1_fam"/>
</dbReference>
<dbReference type="CDD" id="cd07361">
    <property type="entry name" value="MEMO_like"/>
    <property type="match status" value="1"/>
</dbReference>
<name>H6SPL6_PARPM</name>
<dbReference type="HOGENOM" id="CLU_038085_2_0_5"/>
<evidence type="ECO:0000313" key="3">
    <source>
        <dbReference type="EMBL" id="CCG09541.1"/>
    </source>
</evidence>
<dbReference type="Proteomes" id="UP000033220">
    <property type="component" value="Chromosome DSM 122"/>
</dbReference>
<dbReference type="EMBL" id="HE663493">
    <property type="protein sequence ID" value="CCG09541.1"/>
    <property type="molecule type" value="Genomic_DNA"/>
</dbReference>
<reference evidence="3 4" key="1">
    <citation type="submission" date="2012-02" db="EMBL/GenBank/DDBJ databases">
        <title>Shotgun genome sequence of Phaeospirillum photometricum DSM 122.</title>
        <authorList>
            <person name="Duquesne K."/>
            <person name="Sturgis J."/>
        </authorList>
    </citation>
    <scope>NUCLEOTIDE SEQUENCE [LARGE SCALE GENOMIC DNA]</scope>
    <source>
        <strain evidence="4">DSM122</strain>
    </source>
</reference>
<dbReference type="PANTHER" id="PTHR11060:SF0">
    <property type="entry name" value="PROTEIN MEMO1"/>
    <property type="match status" value="1"/>
</dbReference>
<comment type="similarity">
    <text evidence="1 2">Belongs to the MEMO1 family.</text>
</comment>
<dbReference type="OrthoDB" id="9782820at2"/>
<dbReference type="PATRIC" id="fig|1150469.3.peg.3288"/>
<evidence type="ECO:0000256" key="2">
    <source>
        <dbReference type="HAMAP-Rule" id="MF_00055"/>
    </source>
</evidence>
<dbReference type="Gene3D" id="3.40.830.10">
    <property type="entry name" value="LigB-like"/>
    <property type="match status" value="1"/>
</dbReference>
<dbReference type="AlphaFoldDB" id="H6SPL6"/>
<gene>
    <name evidence="3" type="ORF">RSPPHO_02915</name>
</gene>
<dbReference type="PANTHER" id="PTHR11060">
    <property type="entry name" value="PROTEIN MEMO1"/>
    <property type="match status" value="1"/>
</dbReference>
<dbReference type="KEGG" id="rpm:RSPPHO_02915"/>
<accession>H6SPL6</accession>
<dbReference type="HAMAP" id="MF_00055">
    <property type="entry name" value="MEMO1"/>
    <property type="match status" value="1"/>
</dbReference>
<dbReference type="STRING" id="1150469.RSPPHO_02915"/>
<dbReference type="eggNOG" id="COG1355">
    <property type="taxonomic scope" value="Bacteria"/>
</dbReference>
<dbReference type="NCBIfam" id="TIGR04336">
    <property type="entry name" value="AmmeMemoSam_B"/>
    <property type="match status" value="1"/>
</dbReference>
<evidence type="ECO:0000256" key="1">
    <source>
        <dbReference type="ARBA" id="ARBA00006315"/>
    </source>
</evidence>
<proteinExistence type="inferred from homology"/>
<keyword evidence="4" id="KW-1185">Reference proteome</keyword>
<dbReference type="RefSeq" id="WP_014416170.1">
    <property type="nucleotide sequence ID" value="NC_017059.1"/>
</dbReference>